<proteinExistence type="inferred from homology"/>
<evidence type="ECO:0000256" key="5">
    <source>
        <dbReference type="ARBA" id="ARBA00022448"/>
    </source>
</evidence>
<evidence type="ECO:0000256" key="14">
    <source>
        <dbReference type="ARBA" id="ARBA00023180"/>
    </source>
</evidence>
<evidence type="ECO:0000256" key="10">
    <source>
        <dbReference type="ARBA" id="ARBA00022989"/>
    </source>
</evidence>
<dbReference type="SUPFAM" id="SSF50939">
    <property type="entry name" value="Sialidases"/>
    <property type="match status" value="1"/>
</dbReference>
<evidence type="ECO:0000256" key="3">
    <source>
        <dbReference type="ARBA" id="ARBA00008251"/>
    </source>
</evidence>
<dbReference type="InterPro" id="IPR015943">
    <property type="entry name" value="WD40/YVTN_repeat-like_dom_sf"/>
</dbReference>
<dbReference type="Gene3D" id="2.130.10.10">
    <property type="entry name" value="YVTN repeat-like/Quinoprotein amine dehydrogenase"/>
    <property type="match status" value="1"/>
</dbReference>
<name>A0A1Y1Z460_9PLEO</name>
<evidence type="ECO:0000313" key="23">
    <source>
        <dbReference type="Proteomes" id="UP000193144"/>
    </source>
</evidence>
<dbReference type="InterPro" id="IPR031778">
    <property type="entry name" value="Sortilin_N"/>
</dbReference>
<protein>
    <recommendedName>
        <fullName evidence="4">Vacuolar protein sorting/targeting protein 10</fullName>
    </recommendedName>
    <alternativeName>
        <fullName evidence="17">Carboxypeptidase Y receptor</fullName>
    </alternativeName>
    <alternativeName>
        <fullName evidence="16 18">Sortilin VPS10</fullName>
    </alternativeName>
</protein>
<evidence type="ECO:0000256" key="13">
    <source>
        <dbReference type="ARBA" id="ARBA00023170"/>
    </source>
</evidence>
<dbReference type="SUPFAM" id="SSF110296">
    <property type="entry name" value="Oligoxyloglucan reducing end-specific cellobiohydrolase"/>
    <property type="match status" value="1"/>
</dbReference>
<evidence type="ECO:0000256" key="2">
    <source>
        <dbReference type="ARBA" id="ARBA00004488"/>
    </source>
</evidence>
<dbReference type="Gene3D" id="2.10.70.80">
    <property type="match status" value="2"/>
</dbReference>
<feature type="domain" description="VPS10" evidence="21">
    <location>
        <begin position="45"/>
        <end position="662"/>
    </location>
</feature>
<dbReference type="GO" id="GO:0006895">
    <property type="term" value="P:Golgi to endosome transport"/>
    <property type="evidence" value="ECO:0007669"/>
    <property type="project" value="TreeGrafter"/>
</dbReference>
<evidence type="ECO:0000256" key="15">
    <source>
        <dbReference type="ARBA" id="ARBA00025569"/>
    </source>
</evidence>
<keyword evidence="11" id="KW-0333">Golgi apparatus</keyword>
<evidence type="ECO:0000256" key="12">
    <source>
        <dbReference type="ARBA" id="ARBA00023136"/>
    </source>
</evidence>
<organism evidence="22 23">
    <name type="scientific">Clohesyomyces aquaticus</name>
    <dbReference type="NCBI Taxonomy" id="1231657"/>
    <lineage>
        <taxon>Eukaryota</taxon>
        <taxon>Fungi</taxon>
        <taxon>Dikarya</taxon>
        <taxon>Ascomycota</taxon>
        <taxon>Pezizomycotina</taxon>
        <taxon>Dothideomycetes</taxon>
        <taxon>Pleosporomycetidae</taxon>
        <taxon>Pleosporales</taxon>
        <taxon>Lindgomycetaceae</taxon>
        <taxon>Clohesyomyces</taxon>
    </lineage>
</organism>
<evidence type="ECO:0000256" key="19">
    <source>
        <dbReference type="SAM" id="Phobius"/>
    </source>
</evidence>
<dbReference type="InterPro" id="IPR036278">
    <property type="entry name" value="Sialidase_sf"/>
</dbReference>
<dbReference type="Pfam" id="PF15901">
    <property type="entry name" value="Sortilin_C"/>
    <property type="match status" value="2"/>
</dbReference>
<comment type="similarity">
    <text evidence="3">Belongs to the VPS10-related sortilin family.</text>
</comment>
<feature type="chain" id="PRO_5012327454" description="Vacuolar protein sorting/targeting protein 10" evidence="20">
    <location>
        <begin position="22"/>
        <end position="1462"/>
    </location>
</feature>
<sequence length="1462" mass="164273">MKYLKGILLPALLALASFAAAKDEPLVEKNAFQRELVNLFYFDDSEVILSFEFETGVVWRSEDSGKNWGKLKNIETIGIIKNPFDKNTAIALGPQRHYITFNQGKDWDEFDTKLPPTLFGLPVSWHRDDPKKILFSTFENCRDLPCLGTTLYTEDGFKSMKVLREDRKMCIWARSSELFLADSEKHPNRVLCIAKGKYSDKTKHFRLLMSDNFFNDGDEIEPTMSSGRTVAGMANMASVKGYLVAAAKADRSNELALYVTKDTETWHRAEFGDGKIEEDAYTILESTNYSIQVDVMSQKAAAIGSLYTSNSNGTYFTKNIDDTNRSPEGYVDFEKVANIQGIVLVNVVDNAKSAVQQKQKKLKSKISFDDGREWESLKAGKDELHLHSVTDLSNSGRVFSSPAPGIIMGIGNTGEYLRPYTDGDLYVSDDAGMTWAKALSEAHKYEFGDDGSVLVAVFDEGETDQVMYSLAHGQPDSWKPLKLGFKMRAHELTTVPDSTSLKFVLYGTSRNENGRLEYVVVHLDFAGLNKRTCEDKDFEMWEARNGECIMGHKQSFRRRKRDADCVIGQEFKDPVPTFEPCDCDEFRDYECDFNFKPNGKKGKEKECSPSGALTPPEGACKGDEKTYKGTSGWRKIPGNNCKGTTAKDKEMERDCGDTRKKPQSDEITTEMTKFKGKLFREYYYLERGEDGDDETVVMLTDQHEAYITHDQGKKWNKAVKDNVVAIYPHQFSNDHVFFLTGTKKVYYSTDRGRHDSIHSFEAPNMPNTQMLQIMQFHPKFHDWIIWIGGEHCEKGPADPECHTLASVSQKNGIEWEMLLPYVKKCAFVWREGSRVEKKELAFCEQYTNEEMGAPVELISSTDFFKTKEVKFKSVVEFAIMSEFIIVATKGGEDGKTLKVDASLDGTTFADAKFPPKFNVAHQTAYTVLDSSTHSIFLHVTVNPNRDQEYGSIIKSNSNGTSYVLSLNAVNRNTDGYVDFEKMQGIEGVALANVVANVKDVDGGAKKQKKTLITHNDGADWIPLQAPDKDLDGKKWKCDVGNKEKCSLHLHGYTERADPRETFSSPTAVGIMMGVGNVGENLGTMDEASTWITTDAGITWKEVMKGTFAWEFGDQGSVIVLVQRGKDTRSLFYSLDSGKEWKEFEFATERVRVDTITTVPSDTSLNFLIWGTADEKLITINVDFSGLKEFGKQCELDDHNPTAGDYELWSPQHPILDEEEQCLFGHVAEYHRKRSDRQCYNGKRIDHLHNIARNCTCTRRDFECDYNYERLPGGECKPIQGLDLPDPAAVCSKKGVKEYWDITGYRKIPISTCQGGKEMEHTSAVHACPGWEDWFKRKHGLGGFGIFLIVIVSFLAAGGIGYYIWRNWDGKFGRIRLGDNYTSLDSDSPLISWPVAAISGLVAVVAAVPLLIGSLWKMIAGRFGGYGGRTYTSRSSFARGRGDYAVVDPDEGELLGEDSDEDV</sequence>
<dbReference type="InterPro" id="IPR006581">
    <property type="entry name" value="VPS10"/>
</dbReference>
<dbReference type="FunFam" id="3.30.60.270:FF:000005">
    <property type="entry name" value="Sortilin"/>
    <property type="match status" value="1"/>
</dbReference>
<evidence type="ECO:0000313" key="22">
    <source>
        <dbReference type="EMBL" id="ORY05058.1"/>
    </source>
</evidence>
<dbReference type="SMART" id="SM00602">
    <property type="entry name" value="VPS10"/>
    <property type="match status" value="2"/>
</dbReference>
<evidence type="ECO:0000256" key="17">
    <source>
        <dbReference type="ARBA" id="ARBA00031354"/>
    </source>
</evidence>
<keyword evidence="8" id="KW-0677">Repeat</keyword>
<keyword evidence="9" id="KW-0653">Protein transport</keyword>
<keyword evidence="23" id="KW-1185">Reference proteome</keyword>
<evidence type="ECO:0000256" key="7">
    <source>
        <dbReference type="ARBA" id="ARBA00022729"/>
    </source>
</evidence>
<comment type="subcellular location">
    <subcellularLocation>
        <location evidence="1">Golgi apparatus</location>
        <location evidence="1">trans-Golgi network membrane</location>
        <topology evidence="1">Multi-pass membrane protein</topology>
    </subcellularLocation>
    <subcellularLocation>
        <location evidence="2">Prevacuolar compartment membrane</location>
        <topology evidence="2">Multi-pass membrane protein</topology>
    </subcellularLocation>
</comment>
<keyword evidence="7 20" id="KW-0732">Signal</keyword>
<evidence type="ECO:0000256" key="18">
    <source>
        <dbReference type="ARBA" id="ARBA00031902"/>
    </source>
</evidence>
<dbReference type="OrthoDB" id="443634at2759"/>
<keyword evidence="13" id="KW-0675">Receptor</keyword>
<dbReference type="Gene3D" id="3.30.60.270">
    <property type="match status" value="2"/>
</dbReference>
<feature type="signal peptide" evidence="20">
    <location>
        <begin position="1"/>
        <end position="21"/>
    </location>
</feature>
<evidence type="ECO:0000256" key="6">
    <source>
        <dbReference type="ARBA" id="ARBA00022692"/>
    </source>
</evidence>
<evidence type="ECO:0000259" key="21">
    <source>
        <dbReference type="SMART" id="SM00602"/>
    </source>
</evidence>
<reference evidence="22 23" key="1">
    <citation type="submission" date="2016-07" db="EMBL/GenBank/DDBJ databases">
        <title>Pervasive Adenine N6-methylation of Active Genes in Fungi.</title>
        <authorList>
            <consortium name="DOE Joint Genome Institute"/>
            <person name="Mondo S.J."/>
            <person name="Dannebaum R.O."/>
            <person name="Kuo R.C."/>
            <person name="Labutti K."/>
            <person name="Haridas S."/>
            <person name="Kuo A."/>
            <person name="Salamov A."/>
            <person name="Ahrendt S.R."/>
            <person name="Lipzen A."/>
            <person name="Sullivan W."/>
            <person name="Andreopoulos W.B."/>
            <person name="Clum A."/>
            <person name="Lindquist E."/>
            <person name="Daum C."/>
            <person name="Ramamoorthy G.K."/>
            <person name="Gryganskyi A."/>
            <person name="Culley D."/>
            <person name="Magnuson J.K."/>
            <person name="James T.Y."/>
            <person name="O'Malley M.A."/>
            <person name="Stajich J.E."/>
            <person name="Spatafora J.W."/>
            <person name="Visel A."/>
            <person name="Grigoriev I.V."/>
        </authorList>
    </citation>
    <scope>NUCLEOTIDE SEQUENCE [LARGE SCALE GENOMIC DNA]</scope>
    <source>
        <strain evidence="22 23">CBS 115471</strain>
    </source>
</reference>
<dbReference type="Pfam" id="PF15902">
    <property type="entry name" value="Sortilin-Vps10"/>
    <property type="match status" value="2"/>
</dbReference>
<dbReference type="GO" id="GO:0005829">
    <property type="term" value="C:cytosol"/>
    <property type="evidence" value="ECO:0007669"/>
    <property type="project" value="GOC"/>
</dbReference>
<evidence type="ECO:0000256" key="9">
    <source>
        <dbReference type="ARBA" id="ARBA00022927"/>
    </source>
</evidence>
<dbReference type="EMBL" id="MCFA01000129">
    <property type="protein sequence ID" value="ORY05058.1"/>
    <property type="molecule type" value="Genomic_DNA"/>
</dbReference>
<evidence type="ECO:0000256" key="1">
    <source>
        <dbReference type="ARBA" id="ARBA00004166"/>
    </source>
</evidence>
<accession>A0A1Y1Z460</accession>
<feature type="transmembrane region" description="Helical" evidence="19">
    <location>
        <begin position="1343"/>
        <end position="1364"/>
    </location>
</feature>
<dbReference type="GO" id="GO:0006896">
    <property type="term" value="P:Golgi to vacuole transport"/>
    <property type="evidence" value="ECO:0007669"/>
    <property type="project" value="TreeGrafter"/>
</dbReference>
<dbReference type="STRING" id="1231657.A0A1Y1Z460"/>
<keyword evidence="12 19" id="KW-0472">Membrane</keyword>
<gene>
    <name evidence="22" type="ORF">BCR34DRAFT_604638</name>
</gene>
<dbReference type="GO" id="GO:0016020">
    <property type="term" value="C:membrane"/>
    <property type="evidence" value="ECO:0007669"/>
    <property type="project" value="InterPro"/>
</dbReference>
<keyword evidence="5" id="KW-0813">Transport</keyword>
<dbReference type="InterPro" id="IPR050310">
    <property type="entry name" value="VPS10-sortilin"/>
</dbReference>
<evidence type="ECO:0000256" key="20">
    <source>
        <dbReference type="SAM" id="SignalP"/>
    </source>
</evidence>
<comment type="function">
    <text evidence="15">Functions as a sorting receptor in the Golgi compartment required for the intracellular sorting and delivery of soluble vacuolar proteins, like carboxypeptidase Y (CPY) and proteinase A. Executes multiple rounds of sorting by cycling between the late Golgi and a prevacuolar endosome-like compartment.</text>
</comment>
<keyword evidence="14" id="KW-0325">Glycoprotein</keyword>
<dbReference type="Proteomes" id="UP000193144">
    <property type="component" value="Unassembled WGS sequence"/>
</dbReference>
<feature type="domain" description="VPS10" evidence="21">
    <location>
        <begin position="694"/>
        <end position="1332"/>
    </location>
</feature>
<comment type="caution">
    <text evidence="22">The sequence shown here is derived from an EMBL/GenBank/DDBJ whole genome shotgun (WGS) entry which is preliminary data.</text>
</comment>
<feature type="transmembrane region" description="Helical" evidence="19">
    <location>
        <begin position="1389"/>
        <end position="1411"/>
    </location>
</feature>
<dbReference type="GO" id="GO:0005794">
    <property type="term" value="C:Golgi apparatus"/>
    <property type="evidence" value="ECO:0007669"/>
    <property type="project" value="UniProtKB-SubCell"/>
</dbReference>
<evidence type="ECO:0000256" key="11">
    <source>
        <dbReference type="ARBA" id="ARBA00023034"/>
    </source>
</evidence>
<evidence type="ECO:0000256" key="4">
    <source>
        <dbReference type="ARBA" id="ARBA00015369"/>
    </source>
</evidence>
<evidence type="ECO:0000256" key="16">
    <source>
        <dbReference type="ARBA" id="ARBA00031250"/>
    </source>
</evidence>
<dbReference type="PANTHER" id="PTHR12106:SF27">
    <property type="entry name" value="SORTILIN-RELATED RECEPTOR"/>
    <property type="match status" value="1"/>
</dbReference>
<keyword evidence="10 19" id="KW-1133">Transmembrane helix</keyword>
<dbReference type="GO" id="GO:0006623">
    <property type="term" value="P:protein targeting to vacuole"/>
    <property type="evidence" value="ECO:0007669"/>
    <property type="project" value="TreeGrafter"/>
</dbReference>
<dbReference type="PANTHER" id="PTHR12106">
    <property type="entry name" value="SORTILIN RELATED"/>
    <property type="match status" value="1"/>
</dbReference>
<dbReference type="FunFam" id="2.10.70.80:FF:000001">
    <property type="entry name" value="Sortilin-related VPS10 domain-containing receptor 1"/>
    <property type="match status" value="1"/>
</dbReference>
<evidence type="ECO:0000256" key="8">
    <source>
        <dbReference type="ARBA" id="ARBA00022737"/>
    </source>
</evidence>
<dbReference type="InterPro" id="IPR031777">
    <property type="entry name" value="Sortilin_C"/>
</dbReference>
<keyword evidence="6 19" id="KW-0812">Transmembrane</keyword>